<reference evidence="1" key="1">
    <citation type="journal article" date="2021" name="Nat. Commun.">
        <title>Genetic determinants of endophytism in the Arabidopsis root mycobiome.</title>
        <authorList>
            <person name="Mesny F."/>
            <person name="Miyauchi S."/>
            <person name="Thiergart T."/>
            <person name="Pickel B."/>
            <person name="Atanasova L."/>
            <person name="Karlsson M."/>
            <person name="Huettel B."/>
            <person name="Barry K.W."/>
            <person name="Haridas S."/>
            <person name="Chen C."/>
            <person name="Bauer D."/>
            <person name="Andreopoulos W."/>
            <person name="Pangilinan J."/>
            <person name="LaButti K."/>
            <person name="Riley R."/>
            <person name="Lipzen A."/>
            <person name="Clum A."/>
            <person name="Drula E."/>
            <person name="Henrissat B."/>
            <person name="Kohler A."/>
            <person name="Grigoriev I.V."/>
            <person name="Martin F.M."/>
            <person name="Hacquard S."/>
        </authorList>
    </citation>
    <scope>NUCLEOTIDE SEQUENCE</scope>
    <source>
        <strain evidence="1">MPI-CAGE-AT-0147</strain>
    </source>
</reference>
<sequence length="454" mass="51381">MSRTSPIQNAMDKLDIGDALQFKNAFPGDPILEECYKSRISPVHYLSRAFNYPVTLLSTMFDTGCMLSGSRALDFFIPGSTTADSDWDFYVPGYKESVIDMINVLSLCGVKWHLEGDAITTALAENRSISVNITTLRAMSSWISNQKPEEASKLIGDQLYKTLQAFQATREYSSSTQSYSVSNSPHGDVLIEPEVPCQGFADNIATYHDPLGQPFNILQGSVQTSKGVQPVQLIIGSHYSSIRSCLSFIKDFYATHVQCFISGWCASHMYYEQASSRQITRWEQSYSRKTKAVEKAIQKYQKRGYYFHRAHSIDPTIRRLNDSESIFFDFGDIYRPFLQASNLSLLDRWLTERRENINTVHWIEFNRDIFKILTNTSSRDRDACTATPDASPPNHLQRLTDVISVEAPEADQLLCKSFRSTMAGADMKWANPEVARSGTVYNILPNATPRSWML</sequence>
<protein>
    <submittedName>
        <fullName evidence="1">Uncharacterized protein</fullName>
    </submittedName>
</protein>
<gene>
    <name evidence="1" type="ORF">EDB81DRAFT_906209</name>
</gene>
<evidence type="ECO:0000313" key="2">
    <source>
        <dbReference type="Proteomes" id="UP000738349"/>
    </source>
</evidence>
<accession>A0A9P9E603</accession>
<proteinExistence type="predicted"/>
<comment type="caution">
    <text evidence="1">The sequence shown here is derived from an EMBL/GenBank/DDBJ whole genome shotgun (WGS) entry which is preliminary data.</text>
</comment>
<keyword evidence="2" id="KW-1185">Reference proteome</keyword>
<name>A0A9P9E603_9HYPO</name>
<dbReference type="EMBL" id="JAGMUV010000017">
    <property type="protein sequence ID" value="KAH7131202.1"/>
    <property type="molecule type" value="Genomic_DNA"/>
</dbReference>
<dbReference type="OrthoDB" id="4883757at2759"/>
<organism evidence="1 2">
    <name type="scientific">Dactylonectria macrodidyma</name>
    <dbReference type="NCBI Taxonomy" id="307937"/>
    <lineage>
        <taxon>Eukaryota</taxon>
        <taxon>Fungi</taxon>
        <taxon>Dikarya</taxon>
        <taxon>Ascomycota</taxon>
        <taxon>Pezizomycotina</taxon>
        <taxon>Sordariomycetes</taxon>
        <taxon>Hypocreomycetidae</taxon>
        <taxon>Hypocreales</taxon>
        <taxon>Nectriaceae</taxon>
        <taxon>Dactylonectria</taxon>
    </lineage>
</organism>
<evidence type="ECO:0000313" key="1">
    <source>
        <dbReference type="EMBL" id="KAH7131202.1"/>
    </source>
</evidence>
<dbReference type="AlphaFoldDB" id="A0A9P9E603"/>
<dbReference type="Proteomes" id="UP000738349">
    <property type="component" value="Unassembled WGS sequence"/>
</dbReference>